<dbReference type="OrthoDB" id="4097086at2759"/>
<evidence type="ECO:0000256" key="2">
    <source>
        <dbReference type="SAM" id="MobiDB-lite"/>
    </source>
</evidence>
<dbReference type="Pfam" id="PF13257">
    <property type="entry name" value="DUF4048"/>
    <property type="match status" value="1"/>
</dbReference>
<feature type="coiled-coil region" evidence="1">
    <location>
        <begin position="59"/>
        <end position="93"/>
    </location>
</feature>
<organism evidence="4 5">
    <name type="scientific">Heterodermia speciosa</name>
    <dbReference type="NCBI Taxonomy" id="116794"/>
    <lineage>
        <taxon>Eukaryota</taxon>
        <taxon>Fungi</taxon>
        <taxon>Dikarya</taxon>
        <taxon>Ascomycota</taxon>
        <taxon>Pezizomycotina</taxon>
        <taxon>Lecanoromycetes</taxon>
        <taxon>OSLEUM clade</taxon>
        <taxon>Lecanoromycetidae</taxon>
        <taxon>Caliciales</taxon>
        <taxon>Physciaceae</taxon>
        <taxon>Heterodermia</taxon>
    </lineage>
</organism>
<dbReference type="AlphaFoldDB" id="A0A8H3J2M9"/>
<dbReference type="EMBL" id="CAJPDS010000134">
    <property type="protein sequence ID" value="CAF9939592.1"/>
    <property type="molecule type" value="Genomic_DNA"/>
</dbReference>
<evidence type="ECO:0000256" key="1">
    <source>
        <dbReference type="SAM" id="Coils"/>
    </source>
</evidence>
<protein>
    <recommendedName>
        <fullName evidence="3">DUF4048 domain-containing protein</fullName>
    </recommendedName>
</protein>
<keyword evidence="5" id="KW-1185">Reference proteome</keyword>
<gene>
    <name evidence="4" type="ORF">HETSPECPRED_001824</name>
</gene>
<keyword evidence="1" id="KW-0175">Coiled coil</keyword>
<feature type="region of interest" description="Disordered" evidence="2">
    <location>
        <begin position="1"/>
        <end position="48"/>
    </location>
</feature>
<feature type="domain" description="DUF4048" evidence="3">
    <location>
        <begin position="153"/>
        <end position="255"/>
    </location>
</feature>
<accession>A0A8H3J2M9</accession>
<comment type="caution">
    <text evidence="4">The sequence shown here is derived from an EMBL/GenBank/DDBJ whole genome shotgun (WGS) entry which is preliminary data.</text>
</comment>
<evidence type="ECO:0000259" key="3">
    <source>
        <dbReference type="Pfam" id="PF13257"/>
    </source>
</evidence>
<sequence>MARPNPETSPMLSMPNLGSKHHEIRLPAASIPSTPASVGRPPSPEKQAFHDSNKFLTALAAHERRVFELKEELQKAEVDLEKLKRQWSIHEAAKKRNEWRQLEPLQPLNSPPIGLRIYGEGGLARAGRDHGPPRLKPITTRQPQRTVFSGSRHTKTLSLLSPKPLIPGDALLSDTRASVKARPPRSKTAPDMSAALGPSSPQPDRPPSPTSVQGQSKDDIVETGKQLVGDIREGLWTFFEDLKHAAVGDDIDTTVGNAARKQTCHCGYNPEDGLPGSALRKHNNRSAHIAARGFSQYGKPKLSSKGATEIGVTETKGVAMTTSITKVSHQRHDYPNG</sequence>
<dbReference type="Proteomes" id="UP000664521">
    <property type="component" value="Unassembled WGS sequence"/>
</dbReference>
<feature type="compositionally biased region" description="Polar residues" evidence="2">
    <location>
        <begin position="139"/>
        <end position="159"/>
    </location>
</feature>
<feature type="compositionally biased region" description="Pro residues" evidence="2">
    <location>
        <begin position="200"/>
        <end position="209"/>
    </location>
</feature>
<evidence type="ECO:0000313" key="4">
    <source>
        <dbReference type="EMBL" id="CAF9939592.1"/>
    </source>
</evidence>
<proteinExistence type="predicted"/>
<feature type="compositionally biased region" description="Polar residues" evidence="2">
    <location>
        <begin position="1"/>
        <end position="11"/>
    </location>
</feature>
<feature type="region of interest" description="Disordered" evidence="2">
    <location>
        <begin position="123"/>
        <end position="218"/>
    </location>
</feature>
<name>A0A8H3J2M9_9LECA</name>
<reference evidence="4" key="1">
    <citation type="submission" date="2021-03" db="EMBL/GenBank/DDBJ databases">
        <authorList>
            <person name="Tagirdzhanova G."/>
        </authorList>
    </citation>
    <scope>NUCLEOTIDE SEQUENCE</scope>
</reference>
<dbReference type="InterPro" id="IPR025122">
    <property type="entry name" value="DUF4048"/>
</dbReference>
<evidence type="ECO:0000313" key="5">
    <source>
        <dbReference type="Proteomes" id="UP000664521"/>
    </source>
</evidence>